<evidence type="ECO:0000256" key="1">
    <source>
        <dbReference type="SAM" id="Phobius"/>
    </source>
</evidence>
<dbReference type="Proteomes" id="UP000321118">
    <property type="component" value="Unassembled WGS sequence"/>
</dbReference>
<accession>A0A510V693</accession>
<gene>
    <name evidence="2" type="ORF">CXY01_29040</name>
</gene>
<keyword evidence="1" id="KW-1133">Transmembrane helix</keyword>
<protein>
    <submittedName>
        <fullName evidence="2">Uncharacterized protein</fullName>
    </submittedName>
</protein>
<evidence type="ECO:0000313" key="2">
    <source>
        <dbReference type="EMBL" id="GEK22384.1"/>
    </source>
</evidence>
<organism evidence="2 3">
    <name type="scientific">Cellulomonas xylanilytica</name>
    <dbReference type="NCBI Taxonomy" id="233583"/>
    <lineage>
        <taxon>Bacteria</taxon>
        <taxon>Bacillati</taxon>
        <taxon>Actinomycetota</taxon>
        <taxon>Actinomycetes</taxon>
        <taxon>Micrococcales</taxon>
        <taxon>Cellulomonadaceae</taxon>
        <taxon>Cellulomonas</taxon>
    </lineage>
</organism>
<dbReference type="EMBL" id="BJUB01000009">
    <property type="protein sequence ID" value="GEK22384.1"/>
    <property type="molecule type" value="Genomic_DNA"/>
</dbReference>
<comment type="caution">
    <text evidence="2">The sequence shown here is derived from an EMBL/GenBank/DDBJ whole genome shotgun (WGS) entry which is preliminary data.</text>
</comment>
<proteinExistence type="predicted"/>
<reference evidence="2 3" key="1">
    <citation type="submission" date="2019-07" db="EMBL/GenBank/DDBJ databases">
        <title>Whole genome shotgun sequence of Cellulomonas xylanilytica NBRC 101102.</title>
        <authorList>
            <person name="Hosoyama A."/>
            <person name="Uohara A."/>
            <person name="Ohji S."/>
            <person name="Ichikawa N."/>
        </authorList>
    </citation>
    <scope>NUCLEOTIDE SEQUENCE [LARGE SCALE GENOMIC DNA]</scope>
    <source>
        <strain evidence="2 3">NBRC 101102</strain>
    </source>
</reference>
<keyword evidence="1" id="KW-0472">Membrane</keyword>
<feature type="transmembrane region" description="Helical" evidence="1">
    <location>
        <begin position="32"/>
        <end position="54"/>
    </location>
</feature>
<name>A0A510V693_9CELL</name>
<sequence>MGWVRTRSRYRHCMTTKVSWDGLTEWFTTVDFAAWLAVAAFVLSVIALVVSIWVDRARVRVDLLPLKMLGQHPGQAARPLSVYEVTVTNTGKRPTKVRGIHLVLGESYSERFTRFHREKERSLIAVTTDDLARVSAALPMVLDVGDTATIYFDRVVVDAAVRAENVTQLHARAATSTAGYRGSRSVKVEKAEKASEVGRA</sequence>
<dbReference type="AlphaFoldDB" id="A0A510V693"/>
<keyword evidence="1" id="KW-0812">Transmembrane</keyword>
<keyword evidence="3" id="KW-1185">Reference proteome</keyword>
<evidence type="ECO:0000313" key="3">
    <source>
        <dbReference type="Proteomes" id="UP000321118"/>
    </source>
</evidence>